<feature type="domain" description="FAD-binding" evidence="2">
    <location>
        <begin position="6"/>
        <end position="278"/>
    </location>
</feature>
<dbReference type="InterPro" id="IPR002938">
    <property type="entry name" value="FAD-bd"/>
</dbReference>
<dbReference type="InterPro" id="IPR036188">
    <property type="entry name" value="FAD/NAD-bd_sf"/>
</dbReference>
<evidence type="ECO:0000313" key="4">
    <source>
        <dbReference type="Proteomes" id="UP000196027"/>
    </source>
</evidence>
<dbReference type="PRINTS" id="PR00420">
    <property type="entry name" value="RNGMNOXGNASE"/>
</dbReference>
<name>A0A1Y0I4I0_9GAMM</name>
<dbReference type="RefSeq" id="WP_087460247.1">
    <property type="nucleotide sequence ID" value="NZ_CP021425.1"/>
</dbReference>
<dbReference type="SUPFAM" id="SSF51905">
    <property type="entry name" value="FAD/NAD(P)-binding domain"/>
    <property type="match status" value="1"/>
</dbReference>
<dbReference type="AlphaFoldDB" id="A0A1Y0I4I0"/>
<gene>
    <name evidence="3" type="ORF">OLMES_1023</name>
</gene>
<sequence length="443" mass="49030">MSNPTEYQVVVIGAGPSGAVAAAHLKQQGISVLIIERETFPRFSIGESLLPHCMSFLDEAGMLDAITSAGFQRKDGAAFCRDGQYVTFDFEQKSATGPASTFQVKRAVFDDILARQAEKMGVEIRYQHSVKGIKIEADYTLLEVEDDTGQLQTIQCQFVLDASGFGRVLPRLLDLETPSDFPVRKAVFTHYQDGIAAEDPFLHNGTCFDRNKILIVPHEQHHDIWLWIIPFSDATTSIGVVAEQKYYDALADLSLNETLDHFIDTDPALCRLLKNRQRCQNAREITGYSANVKSLFGERFALLGNAGEFLDPVFSSGVTIALKSANLCAPLVVRSLKGESVDWEQEYAIPLRQGINAFRTYVEAWYQGGLQTVFFHPSPDPKIKAMICSILAGYAWDCSNPFALKSDRYLGNLIELCTPEQPLPASASCSPQTESLTHIEAKS</sequence>
<dbReference type="GO" id="GO:0004497">
    <property type="term" value="F:monooxygenase activity"/>
    <property type="evidence" value="ECO:0007669"/>
    <property type="project" value="UniProtKB-KW"/>
</dbReference>
<feature type="region of interest" description="Disordered" evidence="1">
    <location>
        <begin position="424"/>
        <end position="443"/>
    </location>
</feature>
<accession>A0A1Y0I4I0</accession>
<dbReference type="InterPro" id="IPR050816">
    <property type="entry name" value="Flavin-dep_Halogenase_NPB"/>
</dbReference>
<dbReference type="GO" id="GO:0071949">
    <property type="term" value="F:FAD binding"/>
    <property type="evidence" value="ECO:0007669"/>
    <property type="project" value="InterPro"/>
</dbReference>
<dbReference type="PANTHER" id="PTHR43747">
    <property type="entry name" value="FAD-BINDING PROTEIN"/>
    <property type="match status" value="1"/>
</dbReference>
<evidence type="ECO:0000259" key="2">
    <source>
        <dbReference type="Pfam" id="PF01494"/>
    </source>
</evidence>
<dbReference type="Pfam" id="PF01494">
    <property type="entry name" value="FAD_binding_3"/>
    <property type="match status" value="1"/>
</dbReference>
<dbReference type="PANTHER" id="PTHR43747:SF1">
    <property type="entry name" value="SLR1998 PROTEIN"/>
    <property type="match status" value="1"/>
</dbReference>
<dbReference type="Proteomes" id="UP000196027">
    <property type="component" value="Chromosome"/>
</dbReference>
<evidence type="ECO:0000313" key="3">
    <source>
        <dbReference type="EMBL" id="ARU55109.1"/>
    </source>
</evidence>
<organism evidence="3 4">
    <name type="scientific">Oleiphilus messinensis</name>
    <dbReference type="NCBI Taxonomy" id="141451"/>
    <lineage>
        <taxon>Bacteria</taxon>
        <taxon>Pseudomonadati</taxon>
        <taxon>Pseudomonadota</taxon>
        <taxon>Gammaproteobacteria</taxon>
        <taxon>Oceanospirillales</taxon>
        <taxon>Oleiphilaceae</taxon>
        <taxon>Oleiphilus</taxon>
    </lineage>
</organism>
<reference evidence="3 4" key="1">
    <citation type="submission" date="2017-05" db="EMBL/GenBank/DDBJ databases">
        <title>Genomic insights into alkan degradation activity of Oleiphilus messinensis.</title>
        <authorList>
            <person name="Kozyavkin S.A."/>
            <person name="Slesarev A.I."/>
            <person name="Golyshin P.N."/>
            <person name="Korzhenkov A."/>
            <person name="Golyshina O.N."/>
            <person name="Toshchakov S.V."/>
        </authorList>
    </citation>
    <scope>NUCLEOTIDE SEQUENCE [LARGE SCALE GENOMIC DNA]</scope>
    <source>
        <strain evidence="3 4">ME102</strain>
    </source>
</reference>
<feature type="compositionally biased region" description="Polar residues" evidence="1">
    <location>
        <begin position="427"/>
        <end position="436"/>
    </location>
</feature>
<proteinExistence type="predicted"/>
<dbReference type="OrthoDB" id="103324at2"/>
<protein>
    <submittedName>
        <fullName evidence="3">Monooxygenase, FAD-binding protein</fullName>
    </submittedName>
</protein>
<evidence type="ECO:0000256" key="1">
    <source>
        <dbReference type="SAM" id="MobiDB-lite"/>
    </source>
</evidence>
<dbReference type="EMBL" id="CP021425">
    <property type="protein sequence ID" value="ARU55109.1"/>
    <property type="molecule type" value="Genomic_DNA"/>
</dbReference>
<dbReference type="Gene3D" id="3.50.50.60">
    <property type="entry name" value="FAD/NAD(P)-binding domain"/>
    <property type="match status" value="1"/>
</dbReference>
<dbReference type="KEGG" id="ome:OLMES_1023"/>
<keyword evidence="4" id="KW-1185">Reference proteome</keyword>
<keyword evidence="3" id="KW-0560">Oxidoreductase</keyword>
<keyword evidence="3" id="KW-0503">Monooxygenase</keyword>